<dbReference type="RefSeq" id="WP_004843082.1">
    <property type="nucleotide sequence ID" value="NZ_CAXULC010000008.1"/>
</dbReference>
<keyword evidence="1" id="KW-0378">Hydrolase</keyword>
<accession>A0A2N5NVF3</accession>
<dbReference type="EMBL" id="NIHT01000013">
    <property type="protein sequence ID" value="PLT74687.1"/>
    <property type="molecule type" value="Genomic_DNA"/>
</dbReference>
<dbReference type="Proteomes" id="UP001079535">
    <property type="component" value="Unassembled WGS sequence"/>
</dbReference>
<organism evidence="9 12">
    <name type="scientific">Mediterraneibacter gnavus</name>
    <name type="common">Ruminococcus gnavus</name>
    <dbReference type="NCBI Taxonomy" id="33038"/>
    <lineage>
        <taxon>Bacteria</taxon>
        <taxon>Bacillati</taxon>
        <taxon>Bacillota</taxon>
        <taxon>Clostridia</taxon>
        <taxon>Lachnospirales</taxon>
        <taxon>Lachnospiraceae</taxon>
        <taxon>Mediterraneibacter</taxon>
    </lineage>
</organism>
<evidence type="ECO:0000313" key="7">
    <source>
        <dbReference type="EMBL" id="PLT53035.1"/>
    </source>
</evidence>
<evidence type="ECO:0000313" key="4">
    <source>
        <dbReference type="EMBL" id="MCZ0690725.1"/>
    </source>
</evidence>
<dbReference type="InterPro" id="IPR023214">
    <property type="entry name" value="HAD_sf"/>
</dbReference>
<reference evidence="1" key="2">
    <citation type="submission" date="2021-10" db="EMBL/GenBank/DDBJ databases">
        <title>Collection of gut derived symbiotic bacterial strains cultured from healthy donors.</title>
        <authorList>
            <person name="Lin H."/>
            <person name="Littmann E."/>
            <person name="Claire K."/>
            <person name="Pamer E."/>
        </authorList>
    </citation>
    <scope>NUCLEOTIDE SEQUENCE</scope>
    <source>
        <strain evidence="2">MSK.23.18</strain>
        <strain evidence="1">MSK.23.4</strain>
    </source>
</reference>
<evidence type="ECO:0000313" key="9">
    <source>
        <dbReference type="EMBL" id="PLT74687.1"/>
    </source>
</evidence>
<evidence type="ECO:0000313" key="10">
    <source>
        <dbReference type="Proteomes" id="UP000234849"/>
    </source>
</evidence>
<dbReference type="Proteomes" id="UP001297370">
    <property type="component" value="Unassembled WGS sequence"/>
</dbReference>
<dbReference type="EMBL" id="JAPZED010000018">
    <property type="protein sequence ID" value="MCZ7695019.1"/>
    <property type="molecule type" value="Genomic_DNA"/>
</dbReference>
<proteinExistence type="predicted"/>
<evidence type="ECO:0000313" key="3">
    <source>
        <dbReference type="EMBL" id="MCZ0668862.1"/>
    </source>
</evidence>
<dbReference type="Proteomes" id="UP000235093">
    <property type="component" value="Unassembled WGS sequence"/>
</dbReference>
<dbReference type="Gene3D" id="3.40.50.1000">
    <property type="entry name" value="HAD superfamily/HAD-like"/>
    <property type="match status" value="1"/>
</dbReference>
<evidence type="ECO:0000313" key="11">
    <source>
        <dbReference type="Proteomes" id="UP000234891"/>
    </source>
</evidence>
<dbReference type="SUPFAM" id="SSF56784">
    <property type="entry name" value="HAD-like"/>
    <property type="match status" value="1"/>
</dbReference>
<gene>
    <name evidence="7" type="ORF">CDL18_13120</name>
    <name evidence="9" type="ORF">CDL23_09690</name>
    <name evidence="8" type="ORF">CDL26_10755</name>
    <name evidence="2" type="ORF">LIQ08_15790</name>
    <name evidence="1" type="ORF">LIQ10_14175</name>
    <name evidence="6" type="ORF">O4N78_14280</name>
    <name evidence="5" type="ORF">O8D18_13420</name>
    <name evidence="4" type="ORF">OZZ16_12545</name>
    <name evidence="3" type="ORF">OZZ17_15195</name>
</gene>
<reference evidence="5" key="5">
    <citation type="submission" date="2022-12" db="EMBL/GenBank/DDBJ databases">
        <title>Genome of R. gnavus strain RSHDN_123.</title>
        <authorList>
            <person name="Abdugheni R."/>
        </authorList>
    </citation>
    <scope>NUCLEOTIDE SEQUENCE</scope>
    <source>
        <strain evidence="5">RSHDN_123</strain>
    </source>
</reference>
<evidence type="ECO:0000313" key="1">
    <source>
        <dbReference type="EMBL" id="MCB5494861.1"/>
    </source>
</evidence>
<reference evidence="3" key="3">
    <citation type="submission" date="2022-11" db="EMBL/GenBank/DDBJ databases">
        <title>Temperate bacteriophages infecting mucin-degrading bacterium Ruminococcus gnavus from the human gut.</title>
        <authorList>
            <person name="Buttimer C."/>
        </authorList>
    </citation>
    <scope>NUCLEOTIDE SEQUENCE</scope>
    <source>
        <strain evidence="3">CCUG 49994</strain>
        <strain evidence="4">CCUG 52279</strain>
    </source>
</reference>
<dbReference type="Proteomes" id="UP000234891">
    <property type="component" value="Unassembled WGS sequence"/>
</dbReference>
<evidence type="ECO:0000313" key="12">
    <source>
        <dbReference type="Proteomes" id="UP000235093"/>
    </source>
</evidence>
<protein>
    <submittedName>
        <fullName evidence="1">HAD hydrolase family protein</fullName>
    </submittedName>
</protein>
<dbReference type="Proteomes" id="UP001297422">
    <property type="component" value="Unassembled WGS sequence"/>
</dbReference>
<dbReference type="EMBL" id="NIHM01000022">
    <property type="protein sequence ID" value="PLT53035.1"/>
    <property type="molecule type" value="Genomic_DNA"/>
</dbReference>
<dbReference type="Proteomes" id="UP001149331">
    <property type="component" value="Unassembled WGS sequence"/>
</dbReference>
<dbReference type="Proteomes" id="UP001076974">
    <property type="component" value="Unassembled WGS sequence"/>
</dbReference>
<evidence type="ECO:0000313" key="2">
    <source>
        <dbReference type="EMBL" id="MCB5620602.1"/>
    </source>
</evidence>
<evidence type="ECO:0000313" key="5">
    <source>
        <dbReference type="EMBL" id="MCZ7695019.1"/>
    </source>
</evidence>
<dbReference type="GO" id="GO:0016787">
    <property type="term" value="F:hydrolase activity"/>
    <property type="evidence" value="ECO:0007669"/>
    <property type="project" value="UniProtKB-KW"/>
</dbReference>
<dbReference type="Pfam" id="PF08282">
    <property type="entry name" value="Hydrolase_3"/>
    <property type="match status" value="1"/>
</dbReference>
<dbReference type="EMBL" id="JAPRBD010000019">
    <property type="protein sequence ID" value="MCZ0690725.1"/>
    <property type="molecule type" value="Genomic_DNA"/>
</dbReference>
<dbReference type="EMBL" id="NIHS01000018">
    <property type="protein sequence ID" value="PLT71860.1"/>
    <property type="molecule type" value="Genomic_DNA"/>
</dbReference>
<dbReference type="AlphaFoldDB" id="A0A2N5NVF3"/>
<comment type="caution">
    <text evidence="9">The sequence shown here is derived from an EMBL/GenBank/DDBJ whole genome shotgun (WGS) entry which is preliminary data.</text>
</comment>
<dbReference type="EMBL" id="JAJBOM010000029">
    <property type="protein sequence ID" value="MCB5620602.1"/>
    <property type="molecule type" value="Genomic_DNA"/>
</dbReference>
<dbReference type="InterPro" id="IPR036412">
    <property type="entry name" value="HAD-like_sf"/>
</dbReference>
<dbReference type="EMBL" id="JAJBNC010000024">
    <property type="protein sequence ID" value="MCB5494861.1"/>
    <property type="molecule type" value="Genomic_DNA"/>
</dbReference>
<evidence type="ECO:0000313" key="6">
    <source>
        <dbReference type="EMBL" id="MDE1204720.1"/>
    </source>
</evidence>
<dbReference type="Proteomes" id="UP000234849">
    <property type="component" value="Unassembled WGS sequence"/>
</dbReference>
<reference evidence="10 11" key="1">
    <citation type="journal article" date="2017" name="Genome Med.">
        <title>A novel Ruminococcus gnavus clade enriched in inflammatory bowel disease patients.</title>
        <authorList>
            <person name="Hall A.B."/>
            <person name="Yassour M."/>
            <person name="Sauk J."/>
            <person name="Garner A."/>
            <person name="Jiang X."/>
            <person name="Arthur T."/>
            <person name="Lagoudas G.K."/>
            <person name="Vatanen T."/>
            <person name="Fornelos N."/>
            <person name="Wilson R."/>
            <person name="Bertha M."/>
            <person name="Cohen M."/>
            <person name="Garber J."/>
            <person name="Khalili H."/>
            <person name="Gevers D."/>
            <person name="Ananthakrishnan A.N."/>
            <person name="Kugathasan S."/>
            <person name="Lander E.S."/>
            <person name="Blainey P."/>
            <person name="Vlamakis H."/>
            <person name="Xavier R.J."/>
            <person name="Huttenhower C."/>
        </authorList>
    </citation>
    <scope>NUCLEOTIDE SEQUENCE [LARGE SCALE GENOMIC DNA]</scope>
    <source>
        <strain evidence="7 10">RJX1118</strain>
        <strain evidence="8 11">RJX1124</strain>
        <strain evidence="9 12">RJX1125</strain>
    </source>
</reference>
<name>A0A2N5NVF3_MEDGN</name>
<dbReference type="Proteomes" id="UP001148455">
    <property type="component" value="Unassembled WGS sequence"/>
</dbReference>
<sequence>MFEASEMKFAMGNAVEILKKEADHMLPDCDHNGVTEGAALLEMMTT</sequence>
<dbReference type="EMBL" id="JAPRAY010000024">
    <property type="protein sequence ID" value="MCZ0668862.1"/>
    <property type="molecule type" value="Genomic_DNA"/>
</dbReference>
<reference evidence="6" key="4">
    <citation type="submission" date="2022-12" db="EMBL/GenBank/DDBJ databases">
        <title>Genome of R. gnavus strain RSHDN_120.</title>
        <authorList>
            <person name="Abdugheni R."/>
        </authorList>
    </citation>
    <scope>NUCLEOTIDE SEQUENCE</scope>
    <source>
        <strain evidence="6">RSHDN_120</strain>
    </source>
</reference>
<dbReference type="EMBL" id="JAPZEG010000020">
    <property type="protein sequence ID" value="MDE1204720.1"/>
    <property type="molecule type" value="Genomic_DNA"/>
</dbReference>
<evidence type="ECO:0000313" key="8">
    <source>
        <dbReference type="EMBL" id="PLT71860.1"/>
    </source>
</evidence>